<reference evidence="1 2" key="1">
    <citation type="submission" date="2020-02" db="EMBL/GenBank/DDBJ databases">
        <authorList>
            <person name="Dziuba M."/>
            <person name="Kuznetsov B."/>
            <person name="Mardanov A."/>
            <person name="Ravin N."/>
            <person name="Grouzdev D."/>
        </authorList>
    </citation>
    <scope>NUCLEOTIDE SEQUENCE [LARGE SCALE GENOMIC DNA]</scope>
    <source>
        <strain evidence="1 2">SpK</strain>
    </source>
</reference>
<keyword evidence="2" id="KW-1185">Reference proteome</keyword>
<proteinExistence type="predicted"/>
<evidence type="ECO:0000313" key="2">
    <source>
        <dbReference type="Proteomes" id="UP000480684"/>
    </source>
</evidence>
<comment type="caution">
    <text evidence="1">The sequence shown here is derived from an EMBL/GenBank/DDBJ whole genome shotgun (WGS) entry which is preliminary data.</text>
</comment>
<sequence length="103" mass="10564">MVADLSSLPDWHDLKRRLDAASGPDFALDAALASPGVTESAEAALAWARAALPDWHMHVGFDVSGVLPYAAFSCQGAHVEAAAPTVPLAVLRAAVAVLAGDFG</sequence>
<evidence type="ECO:0000313" key="1">
    <source>
        <dbReference type="EMBL" id="NFV79975.1"/>
    </source>
</evidence>
<name>A0A7C9UYL0_9PROT</name>
<protein>
    <submittedName>
        <fullName evidence="1">Uncharacterized protein</fullName>
    </submittedName>
</protein>
<dbReference type="EMBL" id="JAAIYP010000034">
    <property type="protein sequence ID" value="NFV79975.1"/>
    <property type="molecule type" value="Genomic_DNA"/>
</dbReference>
<organism evidence="1 2">
    <name type="scientific">Magnetospirillum aberrantis SpK</name>
    <dbReference type="NCBI Taxonomy" id="908842"/>
    <lineage>
        <taxon>Bacteria</taxon>
        <taxon>Pseudomonadati</taxon>
        <taxon>Pseudomonadota</taxon>
        <taxon>Alphaproteobacteria</taxon>
        <taxon>Rhodospirillales</taxon>
        <taxon>Rhodospirillaceae</taxon>
        <taxon>Magnetospirillum</taxon>
    </lineage>
</organism>
<accession>A0A7C9UYL0</accession>
<dbReference type="AlphaFoldDB" id="A0A7C9UYL0"/>
<dbReference type="RefSeq" id="WP_163677290.1">
    <property type="nucleotide sequence ID" value="NZ_JAAIYP010000034.1"/>
</dbReference>
<dbReference type="Proteomes" id="UP000480684">
    <property type="component" value="Unassembled WGS sequence"/>
</dbReference>
<gene>
    <name evidence="1" type="ORF">G4223_07615</name>
</gene>